<reference evidence="1" key="1">
    <citation type="submission" date="2024-09" db="EMBL/GenBank/DDBJ databases">
        <title>Black Yeasts Isolated from many extreme environments.</title>
        <authorList>
            <person name="Coleine C."/>
            <person name="Stajich J.E."/>
            <person name="Selbmann L."/>
        </authorList>
    </citation>
    <scope>NUCLEOTIDE SEQUENCE</scope>
    <source>
        <strain evidence="1">CCFEE 5737</strain>
    </source>
</reference>
<sequence length="68" mass="7663">MANAIWRWYSGLTTRTRLVLGVGIMAYAGFGLLASDQAEKSFGLTPTEEDKQRLKEQMPKLRMVDKDA</sequence>
<dbReference type="EMBL" id="JAWDJW010000002">
    <property type="protein sequence ID" value="KAK3082287.1"/>
    <property type="molecule type" value="Genomic_DNA"/>
</dbReference>
<comment type="caution">
    <text evidence="1">The sequence shown here is derived from an EMBL/GenBank/DDBJ whole genome shotgun (WGS) entry which is preliminary data.</text>
</comment>
<dbReference type="Proteomes" id="UP001186974">
    <property type="component" value="Unassembled WGS sequence"/>
</dbReference>
<protein>
    <submittedName>
        <fullName evidence="1">Uncharacterized protein</fullName>
    </submittedName>
</protein>
<name>A0ACC3E096_9PEZI</name>
<evidence type="ECO:0000313" key="2">
    <source>
        <dbReference type="Proteomes" id="UP001186974"/>
    </source>
</evidence>
<proteinExistence type="predicted"/>
<accession>A0ACC3E096</accession>
<organism evidence="1 2">
    <name type="scientific">Coniosporium uncinatum</name>
    <dbReference type="NCBI Taxonomy" id="93489"/>
    <lineage>
        <taxon>Eukaryota</taxon>
        <taxon>Fungi</taxon>
        <taxon>Dikarya</taxon>
        <taxon>Ascomycota</taxon>
        <taxon>Pezizomycotina</taxon>
        <taxon>Dothideomycetes</taxon>
        <taxon>Dothideomycetes incertae sedis</taxon>
        <taxon>Coniosporium</taxon>
    </lineage>
</organism>
<gene>
    <name evidence="1" type="ORF">LTS18_007843</name>
</gene>
<keyword evidence="2" id="KW-1185">Reference proteome</keyword>
<evidence type="ECO:0000313" key="1">
    <source>
        <dbReference type="EMBL" id="KAK3082287.1"/>
    </source>
</evidence>